<evidence type="ECO:0008006" key="3">
    <source>
        <dbReference type="Google" id="ProtNLM"/>
    </source>
</evidence>
<reference evidence="1 2" key="1">
    <citation type="submission" date="2019-10" db="EMBL/GenBank/DDBJ databases">
        <authorList>
            <person name="Palmer J.M."/>
        </authorList>
    </citation>
    <scope>NUCLEOTIDE SEQUENCE [LARGE SCALE GENOMIC DNA]</scope>
    <source>
        <strain evidence="1 2">TWF694</strain>
    </source>
</reference>
<comment type="caution">
    <text evidence="1">The sequence shown here is derived from an EMBL/GenBank/DDBJ whole genome shotgun (WGS) entry which is preliminary data.</text>
</comment>
<dbReference type="EMBL" id="JAVHJO010000008">
    <property type="protein sequence ID" value="KAK6538243.1"/>
    <property type="molecule type" value="Genomic_DNA"/>
</dbReference>
<dbReference type="Gene3D" id="2.40.10.10">
    <property type="entry name" value="Trypsin-like serine proteases"/>
    <property type="match status" value="2"/>
</dbReference>
<dbReference type="AlphaFoldDB" id="A0AAV9X8I5"/>
<accession>A0AAV9X8I5</accession>
<sequence>MADFTLSPLFNDPDWKRLPEPEVVGGFKFAQASRRNEWIVKLKFQQEGNTFYGTGFYLNIPEVTSNVIVTSGHNLINENGALSENIEILKPKGEPAEEISEVFIPESYKQDPTTRNIKNDYGVITTKRNKGADEAKGFGFSLKLGHEELRGRPLEVSGYRIESHPGRPATSSGHCVRSWQGQIEYEVITEKGLSGSPVYLPLKGHEVAIGIQ</sequence>
<organism evidence="1 2">
    <name type="scientific">Orbilia ellipsospora</name>
    <dbReference type="NCBI Taxonomy" id="2528407"/>
    <lineage>
        <taxon>Eukaryota</taxon>
        <taxon>Fungi</taxon>
        <taxon>Dikarya</taxon>
        <taxon>Ascomycota</taxon>
        <taxon>Pezizomycotina</taxon>
        <taxon>Orbiliomycetes</taxon>
        <taxon>Orbiliales</taxon>
        <taxon>Orbiliaceae</taxon>
        <taxon>Orbilia</taxon>
    </lineage>
</organism>
<evidence type="ECO:0000313" key="1">
    <source>
        <dbReference type="EMBL" id="KAK6538243.1"/>
    </source>
</evidence>
<proteinExistence type="predicted"/>
<name>A0AAV9X8I5_9PEZI</name>
<dbReference type="InterPro" id="IPR009003">
    <property type="entry name" value="Peptidase_S1_PA"/>
</dbReference>
<protein>
    <recommendedName>
        <fullName evidence="3">Serine protease</fullName>
    </recommendedName>
</protein>
<dbReference type="SUPFAM" id="SSF50494">
    <property type="entry name" value="Trypsin-like serine proteases"/>
    <property type="match status" value="1"/>
</dbReference>
<keyword evidence="2" id="KW-1185">Reference proteome</keyword>
<evidence type="ECO:0000313" key="2">
    <source>
        <dbReference type="Proteomes" id="UP001365542"/>
    </source>
</evidence>
<dbReference type="InterPro" id="IPR043504">
    <property type="entry name" value="Peptidase_S1_PA_chymotrypsin"/>
</dbReference>
<dbReference type="Proteomes" id="UP001365542">
    <property type="component" value="Unassembled WGS sequence"/>
</dbReference>
<gene>
    <name evidence="1" type="ORF">TWF694_011122</name>
</gene>